<dbReference type="AlphaFoldDB" id="A0A6A3LYZ0"/>
<dbReference type="Proteomes" id="UP000435112">
    <property type="component" value="Unassembled WGS sequence"/>
</dbReference>
<name>A0A6A3LYZ0_9STRA</name>
<keyword evidence="5" id="KW-1185">Reference proteome</keyword>
<evidence type="ECO:0000313" key="5">
    <source>
        <dbReference type="Proteomes" id="UP000434957"/>
    </source>
</evidence>
<evidence type="ECO:0000313" key="6">
    <source>
        <dbReference type="Proteomes" id="UP000435112"/>
    </source>
</evidence>
<dbReference type="EMBL" id="QXFT01000755">
    <property type="protein sequence ID" value="KAE9336457.1"/>
    <property type="molecule type" value="Genomic_DNA"/>
</dbReference>
<sequence>MVSGFSAVSSARIACTPPGCLGFSILGIMLNSWRAAHSSCTGGGLEQSHFVRWRAGAA</sequence>
<accession>A0A6A3LYZ0</accession>
<evidence type="ECO:0000313" key="1">
    <source>
        <dbReference type="EMBL" id="KAE9018544.1"/>
    </source>
</evidence>
<organism evidence="2 4">
    <name type="scientific">Phytophthora rubi</name>
    <dbReference type="NCBI Taxonomy" id="129364"/>
    <lineage>
        <taxon>Eukaryota</taxon>
        <taxon>Sar</taxon>
        <taxon>Stramenopiles</taxon>
        <taxon>Oomycota</taxon>
        <taxon>Peronosporomycetes</taxon>
        <taxon>Peronosporales</taxon>
        <taxon>Peronosporaceae</taxon>
        <taxon>Phytophthora</taxon>
    </lineage>
</organism>
<proteinExistence type="predicted"/>
<dbReference type="EMBL" id="QXFV01000832">
    <property type="protein sequence ID" value="KAE9024476.1"/>
    <property type="molecule type" value="Genomic_DNA"/>
</dbReference>
<dbReference type="Proteomes" id="UP000429607">
    <property type="component" value="Unassembled WGS sequence"/>
</dbReference>
<evidence type="ECO:0000313" key="2">
    <source>
        <dbReference type="EMBL" id="KAE9024476.1"/>
    </source>
</evidence>
<comment type="caution">
    <text evidence="2">The sequence shown here is derived from an EMBL/GenBank/DDBJ whole genome shotgun (WGS) entry which is preliminary data.</text>
</comment>
<evidence type="ECO:0000313" key="4">
    <source>
        <dbReference type="Proteomes" id="UP000429607"/>
    </source>
</evidence>
<gene>
    <name evidence="2" type="ORF">PR001_g12672</name>
    <name evidence="1" type="ORF">PR002_g13071</name>
    <name evidence="3" type="ORF">PR003_g12504</name>
</gene>
<protein>
    <submittedName>
        <fullName evidence="2">Uncharacterized protein</fullName>
    </submittedName>
</protein>
<evidence type="ECO:0000313" key="3">
    <source>
        <dbReference type="EMBL" id="KAE9336457.1"/>
    </source>
</evidence>
<reference evidence="4 6" key="1">
    <citation type="submission" date="2018-09" db="EMBL/GenBank/DDBJ databases">
        <title>Genomic investigation of the strawberry pathogen Phytophthora fragariae indicates pathogenicity is determined by transcriptional variation in three key races.</title>
        <authorList>
            <person name="Adams T.M."/>
            <person name="Armitage A.D."/>
            <person name="Sobczyk M.K."/>
            <person name="Bates H.J."/>
            <person name="Dunwell J.M."/>
            <person name="Nellist C.F."/>
            <person name="Harrison R.J."/>
        </authorList>
    </citation>
    <scope>NUCLEOTIDE SEQUENCE [LARGE SCALE GENOMIC DNA]</scope>
    <source>
        <strain evidence="2 4">SCRP249</strain>
        <strain evidence="1 6">SCRP324</strain>
        <strain evidence="3 5">SCRP333</strain>
    </source>
</reference>
<dbReference type="Proteomes" id="UP000434957">
    <property type="component" value="Unassembled WGS sequence"/>
</dbReference>
<dbReference type="EMBL" id="QXFU01000849">
    <property type="protein sequence ID" value="KAE9018544.1"/>
    <property type="molecule type" value="Genomic_DNA"/>
</dbReference>